<keyword evidence="1" id="KW-0472">Membrane</keyword>
<accession>A0A382YRV5</accession>
<sequence>MTLISFFFASFGLTSDLIFLGLLFEGIGDC</sequence>
<evidence type="ECO:0000313" key="2">
    <source>
        <dbReference type="EMBL" id="SVD85944.1"/>
    </source>
</evidence>
<name>A0A382YRV5_9ZZZZ</name>
<gene>
    <name evidence="2" type="ORF">METZ01_LOCUS438798</name>
</gene>
<organism evidence="2">
    <name type="scientific">marine metagenome</name>
    <dbReference type="NCBI Taxonomy" id="408172"/>
    <lineage>
        <taxon>unclassified sequences</taxon>
        <taxon>metagenomes</taxon>
        <taxon>ecological metagenomes</taxon>
    </lineage>
</organism>
<dbReference type="AlphaFoldDB" id="A0A382YRV5"/>
<protein>
    <submittedName>
        <fullName evidence="2">Uncharacterized protein</fullName>
    </submittedName>
</protein>
<keyword evidence="1" id="KW-0812">Transmembrane</keyword>
<proteinExistence type="predicted"/>
<dbReference type="EMBL" id="UINC01178013">
    <property type="protein sequence ID" value="SVD85944.1"/>
    <property type="molecule type" value="Genomic_DNA"/>
</dbReference>
<evidence type="ECO:0000256" key="1">
    <source>
        <dbReference type="SAM" id="Phobius"/>
    </source>
</evidence>
<feature type="transmembrane region" description="Helical" evidence="1">
    <location>
        <begin position="6"/>
        <end position="24"/>
    </location>
</feature>
<keyword evidence="1" id="KW-1133">Transmembrane helix</keyword>
<reference evidence="2" key="1">
    <citation type="submission" date="2018-05" db="EMBL/GenBank/DDBJ databases">
        <authorList>
            <person name="Lanie J.A."/>
            <person name="Ng W.-L."/>
            <person name="Kazmierczak K.M."/>
            <person name="Andrzejewski T.M."/>
            <person name="Davidsen T.M."/>
            <person name="Wayne K.J."/>
            <person name="Tettelin H."/>
            <person name="Glass J.I."/>
            <person name="Rusch D."/>
            <person name="Podicherti R."/>
            <person name="Tsui H.-C.T."/>
            <person name="Winkler M.E."/>
        </authorList>
    </citation>
    <scope>NUCLEOTIDE SEQUENCE</scope>
</reference>